<accession>A0A291GHM8</accession>
<sequence>MTQLALRRTLLALPLVALPLVALIGCAQTPDLSDRLAPVDTALPWPSLIASPSQTGFEDAASADELAQETRATLARAEALRARAETLANDPVFATDDQTEPLPPLVTGN</sequence>
<reference evidence="2 3" key="1">
    <citation type="submission" date="2017-06" db="EMBL/GenBank/DDBJ databases">
        <title>Celeribacter sp. TSPH2 complete genome sequence.</title>
        <authorList>
            <person name="Woo J.-H."/>
            <person name="Kim H.-S."/>
        </authorList>
    </citation>
    <scope>NUCLEOTIDE SEQUENCE [LARGE SCALE GENOMIC DNA]</scope>
    <source>
        <strain evidence="2 3">TSPH2</strain>
    </source>
</reference>
<evidence type="ECO:0000313" key="3">
    <source>
        <dbReference type="Proteomes" id="UP000217935"/>
    </source>
</evidence>
<feature type="region of interest" description="Disordered" evidence="1">
    <location>
        <begin position="90"/>
        <end position="109"/>
    </location>
</feature>
<organism evidence="2 3">
    <name type="scientific">Celeribacter ethanolicus</name>
    <dbReference type="NCBI Taxonomy" id="1758178"/>
    <lineage>
        <taxon>Bacteria</taxon>
        <taxon>Pseudomonadati</taxon>
        <taxon>Pseudomonadota</taxon>
        <taxon>Alphaproteobacteria</taxon>
        <taxon>Rhodobacterales</taxon>
        <taxon>Roseobacteraceae</taxon>
        <taxon>Celeribacter</taxon>
    </lineage>
</organism>
<dbReference type="EMBL" id="CP022196">
    <property type="protein sequence ID" value="ATG49552.1"/>
    <property type="molecule type" value="Genomic_DNA"/>
</dbReference>
<dbReference type="PROSITE" id="PS51257">
    <property type="entry name" value="PROKAR_LIPOPROTEIN"/>
    <property type="match status" value="1"/>
</dbReference>
<dbReference type="Proteomes" id="UP000217935">
    <property type="component" value="Chromosome"/>
</dbReference>
<dbReference type="STRING" id="1758178.GCA_001550095_00912"/>
<dbReference type="KEGG" id="ceh:CEW89_19435"/>
<gene>
    <name evidence="2" type="ORF">CEW89_19435</name>
</gene>
<dbReference type="AlphaFoldDB" id="A0A291GHM8"/>
<keyword evidence="3" id="KW-1185">Reference proteome</keyword>
<evidence type="ECO:0000256" key="1">
    <source>
        <dbReference type="SAM" id="MobiDB-lite"/>
    </source>
</evidence>
<proteinExistence type="predicted"/>
<name>A0A291GHM8_9RHOB</name>
<evidence type="ECO:0000313" key="2">
    <source>
        <dbReference type="EMBL" id="ATG49552.1"/>
    </source>
</evidence>
<protein>
    <submittedName>
        <fullName evidence="2">Uncharacterized protein</fullName>
    </submittedName>
</protein>